<dbReference type="SUPFAM" id="SSF52540">
    <property type="entry name" value="P-loop containing nucleoside triphosphate hydrolases"/>
    <property type="match status" value="1"/>
</dbReference>
<comment type="function">
    <text evidence="4">May be involved in cooperative interactions with calmodulins or calmodulin-like proteins. Recruits calmodulin proteins to microtubules, thus being a potential scaffold in cellular signaling and trafficking. May associate with nucleic acids and regulate gene expression at the transcriptional or post-transcriptional level.</text>
</comment>
<protein>
    <recommendedName>
        <fullName evidence="5">DUF4005 domain-containing protein</fullName>
    </recommendedName>
</protein>
<sequence>MGRTRRWLKGLFGMNKKDASKSSFPDRGNKKSSSFCHSLRRVNSTGLINSTPTTQPNISPTEAAWLRMMSPRPLYGDDKEHNKQAIAVAAVSATVAKASVEVADAAVELVRLTSLSRGPMLNYTREVLAAITIQTIFRGFLARKALRALKALVKVQALVRGFLIRKQTYETLHCMEALIRAQQIVRVLKDRSVILKNHHGNCPTQFQPRKYPEKFDNSRKIIKVASGNKRIYSPFESNVTDIDQCIKGRPRRIKKFMNDFNEDESYFHANAPIDQAKSECGDVYFRNENTNYPNYMINTQSFNSKVRSQSVPKQRGDEFSWSKRRLTLNELIMIESKTCQNGAKMKTSCSQAQGNINFKNNVMAKIGSN</sequence>
<dbReference type="GO" id="GO:0005516">
    <property type="term" value="F:calmodulin binding"/>
    <property type="evidence" value="ECO:0007669"/>
    <property type="project" value="UniProtKB-KW"/>
</dbReference>
<evidence type="ECO:0000259" key="5">
    <source>
        <dbReference type="Pfam" id="PF13178"/>
    </source>
</evidence>
<dbReference type="InterPro" id="IPR025064">
    <property type="entry name" value="DUF4005"/>
</dbReference>
<dbReference type="CDD" id="cd23767">
    <property type="entry name" value="IQCD"/>
    <property type="match status" value="1"/>
</dbReference>
<keyword evidence="7" id="KW-1185">Reference proteome</keyword>
<dbReference type="SMART" id="SM00015">
    <property type="entry name" value="IQ"/>
    <property type="match status" value="2"/>
</dbReference>
<dbReference type="Pfam" id="PF13178">
    <property type="entry name" value="DUF4005"/>
    <property type="match status" value="1"/>
</dbReference>
<evidence type="ECO:0000313" key="7">
    <source>
        <dbReference type="Proteomes" id="UP001454036"/>
    </source>
</evidence>
<dbReference type="PANTHER" id="PTHR32295:SF10">
    <property type="entry name" value="PROTEIN IQ-DOMAIN 25"/>
    <property type="match status" value="1"/>
</dbReference>
<proteinExistence type="inferred from homology"/>
<gene>
    <name evidence="6" type="ORF">LIER_10765</name>
</gene>
<keyword evidence="1" id="KW-0112">Calmodulin-binding</keyword>
<accession>A0AAV3PM10</accession>
<comment type="caution">
    <text evidence="6">The sequence shown here is derived from an EMBL/GenBank/DDBJ whole genome shotgun (WGS) entry which is preliminary data.</text>
</comment>
<reference evidence="6 7" key="1">
    <citation type="submission" date="2024-01" db="EMBL/GenBank/DDBJ databases">
        <title>The complete chloroplast genome sequence of Lithospermum erythrorhizon: insights into the phylogenetic relationship among Boraginaceae species and the maternal lineages of purple gromwells.</title>
        <authorList>
            <person name="Okada T."/>
            <person name="Watanabe K."/>
        </authorList>
    </citation>
    <scope>NUCLEOTIDE SEQUENCE [LARGE SCALE GENOMIC DNA]</scope>
</reference>
<dbReference type="PROSITE" id="PS50096">
    <property type="entry name" value="IQ"/>
    <property type="match status" value="2"/>
</dbReference>
<evidence type="ECO:0000313" key="6">
    <source>
        <dbReference type="EMBL" id="GAA0152236.1"/>
    </source>
</evidence>
<organism evidence="6 7">
    <name type="scientific">Lithospermum erythrorhizon</name>
    <name type="common">Purple gromwell</name>
    <name type="synonym">Lithospermum officinale var. erythrorhizon</name>
    <dbReference type="NCBI Taxonomy" id="34254"/>
    <lineage>
        <taxon>Eukaryota</taxon>
        <taxon>Viridiplantae</taxon>
        <taxon>Streptophyta</taxon>
        <taxon>Embryophyta</taxon>
        <taxon>Tracheophyta</taxon>
        <taxon>Spermatophyta</taxon>
        <taxon>Magnoliopsida</taxon>
        <taxon>eudicotyledons</taxon>
        <taxon>Gunneridae</taxon>
        <taxon>Pentapetalae</taxon>
        <taxon>asterids</taxon>
        <taxon>lamiids</taxon>
        <taxon>Boraginales</taxon>
        <taxon>Boraginaceae</taxon>
        <taxon>Boraginoideae</taxon>
        <taxon>Lithospermeae</taxon>
        <taxon>Lithospermum</taxon>
    </lineage>
</organism>
<comment type="similarity">
    <text evidence="2">Belongs to the IQD family.</text>
</comment>
<dbReference type="Proteomes" id="UP001454036">
    <property type="component" value="Unassembled WGS sequence"/>
</dbReference>
<dbReference type="AlphaFoldDB" id="A0AAV3PM10"/>
<evidence type="ECO:0000256" key="1">
    <source>
        <dbReference type="ARBA" id="ARBA00022860"/>
    </source>
</evidence>
<feature type="domain" description="DUF4005" evidence="5">
    <location>
        <begin position="284"/>
        <end position="320"/>
    </location>
</feature>
<evidence type="ECO:0000256" key="3">
    <source>
        <dbReference type="ARBA" id="ARBA00024378"/>
    </source>
</evidence>
<dbReference type="PANTHER" id="PTHR32295">
    <property type="entry name" value="IQ-DOMAIN 5-RELATED"/>
    <property type="match status" value="1"/>
</dbReference>
<dbReference type="EMBL" id="BAABME010001943">
    <property type="protein sequence ID" value="GAA0152236.1"/>
    <property type="molecule type" value="Genomic_DNA"/>
</dbReference>
<evidence type="ECO:0000256" key="4">
    <source>
        <dbReference type="ARBA" id="ARBA00045534"/>
    </source>
</evidence>
<dbReference type="InterPro" id="IPR027417">
    <property type="entry name" value="P-loop_NTPase"/>
</dbReference>
<evidence type="ECO:0000256" key="2">
    <source>
        <dbReference type="ARBA" id="ARBA00024341"/>
    </source>
</evidence>
<comment type="subunit">
    <text evidence="3">Binds to multiple calmodulin (CaM) in the presence of Ca(2+) and CaM-like proteins.</text>
</comment>
<dbReference type="Gene3D" id="1.20.5.190">
    <property type="match status" value="1"/>
</dbReference>
<name>A0AAV3PM10_LITER</name>
<dbReference type="InterPro" id="IPR000048">
    <property type="entry name" value="IQ_motif_EF-hand-BS"/>
</dbReference>
<dbReference type="Pfam" id="PF00612">
    <property type="entry name" value="IQ"/>
    <property type="match status" value="2"/>
</dbReference>